<sequence length="893" mass="97887">MAAAICSDESLKREQQDQDILQGSEPGAGSADHEPLFCICPDEEIVVSVDEIYTDIEAIGSVNSDASSSGIISSISGHGSPEAKIDELTVNPAVNVETVDGSENFCQTFYRDPCEVSNGAADQLDAKMGQLNVEDEQEEARKTRAESVREISREMLEEDVNDPKWILHKKHVFVFSEAGKPIYSRYGNEEKLATLMGVMQALVSFVQVGKNTIRCVLAGSHKFVFLVRGHVILVAVACTQESVTQLGLQLSYVYNQILSVLTYSQLARIMEQRRNYDLRRLLSGTEKFIDNLLNLMDHEPSFLLGSDLVFAILVANNQLITLVRPKNYSLHPADLHLIFNLVNASTSFQTAESWTPICLPRFDNSGYLYAHISYLADDCPACLLLLSTDRNAFFALAETKQKTLERLTKYRCLEAINKAVARRSYSKDQVGIPVLYHFIYKSKSTAQYTSPEIEAPYVDQEEQDRLFGLYLYLHHRIHSGSRPLKILCHVGTREMLLGWVTSGFELYAAFSPLVTKPDAINAINKLLRWIKGANSYGQLCLGHKEDVLVPESCELNDLPVNSKIISISGGGGHTAVITENQDLFMCGWNNKGQLGLGDIDDRPLLCQVPFLALVKQVSCGWNHTLAITEAVLYVWGSNSFGQLGIGQIGGCITRPTLCESGLRKEGKKTQCDGSVWCCGANKKGQLGLGKPGNNQATLKQVVFPSFHGKVIQVAAGSYHTAALTDMGEVFCWGSNQHGQCGEPPEGTNTEEKAPIFALPQLIQGLISGSRVTKLKSGWSHLLAVTEDQRVFSWGRADYGQLGLGENVVKQGYCRNPTEVTHVEGAKQVACGAEHNMVLIGGGSVVTWGWNEHGICGTGYEINVHTPDVVSQLEGSRVSVIGCGGGHSFAVINR</sequence>
<dbReference type="GO" id="GO:0035658">
    <property type="term" value="C:Mon1-Ccz1 complex"/>
    <property type="evidence" value="ECO:0007669"/>
    <property type="project" value="TreeGrafter"/>
</dbReference>
<comment type="caution">
    <text evidence="8">The sequence shown here is derived from an EMBL/GenBank/DDBJ whole genome shotgun (WGS) entry which is preliminary data.</text>
</comment>
<feature type="repeat" description="RCC1" evidence="2">
    <location>
        <begin position="842"/>
        <end position="893"/>
    </location>
</feature>
<feature type="repeat" description="RCC1" evidence="2">
    <location>
        <begin position="581"/>
        <end position="630"/>
    </location>
</feature>
<dbReference type="Proteomes" id="UP001249851">
    <property type="component" value="Unassembled WGS sequence"/>
</dbReference>
<comment type="function">
    <text evidence="3">Plays an important role in membrane trafficking through the secretory apparatus.</text>
</comment>
<dbReference type="SUPFAM" id="SSF50985">
    <property type="entry name" value="RCC1/BLIP-II"/>
    <property type="match status" value="1"/>
</dbReference>
<dbReference type="InterPro" id="IPR043972">
    <property type="entry name" value="FUZ/MON1/HPS1_longin_1"/>
</dbReference>
<dbReference type="PANTHER" id="PTHR13027:SF7">
    <property type="entry name" value="VACUOLAR FUSION PROTEIN MON1 HOMOLOG"/>
    <property type="match status" value="1"/>
</dbReference>
<dbReference type="Gene3D" id="2.130.10.30">
    <property type="entry name" value="Regulator of chromosome condensation 1/beta-lactamase-inhibitor protein II"/>
    <property type="match status" value="2"/>
</dbReference>
<dbReference type="PROSITE" id="PS00626">
    <property type="entry name" value="RCC1_2"/>
    <property type="match status" value="2"/>
</dbReference>
<feature type="domain" description="RCC1-like" evidence="7">
    <location>
        <begin position="529"/>
        <end position="889"/>
    </location>
</feature>
<evidence type="ECO:0000313" key="9">
    <source>
        <dbReference type="Proteomes" id="UP001249851"/>
    </source>
</evidence>
<dbReference type="GO" id="GO:0016192">
    <property type="term" value="P:vesicle-mediated transport"/>
    <property type="evidence" value="ECO:0007669"/>
    <property type="project" value="InterPro"/>
</dbReference>
<dbReference type="PROSITE" id="PS50012">
    <property type="entry name" value="RCC1_3"/>
    <property type="match status" value="6"/>
</dbReference>
<reference evidence="8" key="2">
    <citation type="journal article" date="2023" name="Science">
        <title>Genomic signatures of disease resistance in endangered staghorn corals.</title>
        <authorList>
            <person name="Vollmer S.V."/>
            <person name="Selwyn J.D."/>
            <person name="Despard B.A."/>
            <person name="Roesel C.L."/>
        </authorList>
    </citation>
    <scope>NUCLEOTIDE SEQUENCE</scope>
    <source>
        <strain evidence="8">K2</strain>
    </source>
</reference>
<dbReference type="InterPro" id="IPR043971">
    <property type="entry name" value="FUZ/MON1/HPS1_longin_2"/>
</dbReference>
<keyword evidence="1" id="KW-0677">Repeat</keyword>
<feature type="repeat" description="RCC1" evidence="2">
    <location>
        <begin position="727"/>
        <end position="787"/>
    </location>
</feature>
<dbReference type="PANTHER" id="PTHR13027">
    <property type="entry name" value="SAND PROTEIN-RELATED"/>
    <property type="match status" value="1"/>
</dbReference>
<dbReference type="InterPro" id="IPR058923">
    <property type="entry name" value="RCC1-like_dom"/>
</dbReference>
<dbReference type="InterPro" id="IPR004353">
    <property type="entry name" value="Mon1"/>
</dbReference>
<keyword evidence="9" id="KW-1185">Reference proteome</keyword>
<dbReference type="GO" id="GO:0006623">
    <property type="term" value="P:protein targeting to vacuole"/>
    <property type="evidence" value="ECO:0007669"/>
    <property type="project" value="UniProtKB-UniRule"/>
</dbReference>
<name>A0AAD9R4M2_ACRCE</name>
<reference evidence="8" key="1">
    <citation type="journal article" date="2023" name="G3 (Bethesda)">
        <title>Whole genome assembly and annotation of the endangered Caribbean coral Acropora cervicornis.</title>
        <authorList>
            <person name="Selwyn J.D."/>
            <person name="Vollmer S.V."/>
        </authorList>
    </citation>
    <scope>NUCLEOTIDE SEQUENCE</scope>
    <source>
        <strain evidence="8">K2</strain>
    </source>
</reference>
<proteinExistence type="inferred from homology"/>
<evidence type="ECO:0000256" key="1">
    <source>
        <dbReference type="ARBA" id="ARBA00022737"/>
    </source>
</evidence>
<feature type="repeat" description="RCC1" evidence="2">
    <location>
        <begin position="673"/>
        <end position="726"/>
    </location>
</feature>
<dbReference type="EMBL" id="JARQWQ010000003">
    <property type="protein sequence ID" value="KAK2572979.1"/>
    <property type="molecule type" value="Genomic_DNA"/>
</dbReference>
<organism evidence="8 9">
    <name type="scientific">Acropora cervicornis</name>
    <name type="common">Staghorn coral</name>
    <dbReference type="NCBI Taxonomy" id="6130"/>
    <lineage>
        <taxon>Eukaryota</taxon>
        <taxon>Metazoa</taxon>
        <taxon>Cnidaria</taxon>
        <taxon>Anthozoa</taxon>
        <taxon>Hexacorallia</taxon>
        <taxon>Scleractinia</taxon>
        <taxon>Astrocoeniina</taxon>
        <taxon>Acroporidae</taxon>
        <taxon>Acropora</taxon>
    </lineage>
</organism>
<evidence type="ECO:0000259" key="7">
    <source>
        <dbReference type="Pfam" id="PF25390"/>
    </source>
</evidence>
<gene>
    <name evidence="8" type="ORF">P5673_002000</name>
</gene>
<dbReference type="PRINTS" id="PR01546">
    <property type="entry name" value="YEAST73DUF"/>
</dbReference>
<evidence type="ECO:0000259" key="5">
    <source>
        <dbReference type="Pfam" id="PF19036"/>
    </source>
</evidence>
<evidence type="ECO:0000259" key="6">
    <source>
        <dbReference type="Pfam" id="PF19037"/>
    </source>
</evidence>
<evidence type="ECO:0000256" key="2">
    <source>
        <dbReference type="PROSITE-ProRule" id="PRU00235"/>
    </source>
</evidence>
<dbReference type="Pfam" id="PF19036">
    <property type="entry name" value="Fuz_longin_1"/>
    <property type="match status" value="1"/>
</dbReference>
<dbReference type="InterPro" id="IPR009091">
    <property type="entry name" value="RCC1/BLIP-II"/>
</dbReference>
<feature type="repeat" description="RCC1" evidence="2">
    <location>
        <begin position="524"/>
        <end position="580"/>
    </location>
</feature>
<accession>A0AAD9R4M2</accession>
<feature type="domain" description="FUZ/MON1/HPS1 first Longin" evidence="5">
    <location>
        <begin position="170"/>
        <end position="292"/>
    </location>
</feature>
<evidence type="ECO:0000256" key="3">
    <source>
        <dbReference type="RuleBase" id="RU367048"/>
    </source>
</evidence>
<dbReference type="InterPro" id="IPR000408">
    <property type="entry name" value="Reg_chr_condens"/>
</dbReference>
<dbReference type="Pfam" id="PF25390">
    <property type="entry name" value="WD40_RLD"/>
    <property type="match status" value="1"/>
</dbReference>
<evidence type="ECO:0000313" key="8">
    <source>
        <dbReference type="EMBL" id="KAK2572979.1"/>
    </source>
</evidence>
<evidence type="ECO:0000256" key="4">
    <source>
        <dbReference type="SAM" id="MobiDB-lite"/>
    </source>
</evidence>
<dbReference type="Pfam" id="PF19037">
    <property type="entry name" value="Fuz_longin_2"/>
    <property type="match status" value="1"/>
</dbReference>
<feature type="region of interest" description="Disordered" evidence="4">
    <location>
        <begin position="1"/>
        <end position="33"/>
    </location>
</feature>
<feature type="domain" description="FUZ/MON1/HPS1 second Longin" evidence="6">
    <location>
        <begin position="307"/>
        <end position="404"/>
    </location>
</feature>
<protein>
    <recommendedName>
        <fullName evidence="3">Vacuolar fusion protein MON1 homolog</fullName>
    </recommendedName>
</protein>
<dbReference type="AlphaFoldDB" id="A0AAD9R4M2"/>
<feature type="repeat" description="RCC1" evidence="2">
    <location>
        <begin position="788"/>
        <end position="841"/>
    </location>
</feature>
<comment type="similarity">
    <text evidence="3">Belongs to the MON1/SAND family.</text>
</comment>